<proteinExistence type="predicted"/>
<gene>
    <name evidence="1" type="ORF">LHGZ1_3170</name>
</gene>
<organism evidence="1 2">
    <name type="scientific">Laribacter hongkongensis</name>
    <dbReference type="NCBI Taxonomy" id="168471"/>
    <lineage>
        <taxon>Bacteria</taxon>
        <taxon>Pseudomonadati</taxon>
        <taxon>Pseudomonadota</taxon>
        <taxon>Betaproteobacteria</taxon>
        <taxon>Neisseriales</taxon>
        <taxon>Aquaspirillaceae</taxon>
        <taxon>Laribacter</taxon>
    </lineage>
</organism>
<evidence type="ECO:0000313" key="1">
    <source>
        <dbReference type="EMBL" id="ASJ26001.1"/>
    </source>
</evidence>
<reference evidence="2" key="1">
    <citation type="submission" date="2017-06" db="EMBL/GenBank/DDBJ databases">
        <title>Whole genome sequence of Laribacter hongkongensis LHGZ1.</title>
        <authorList>
            <person name="Chen D."/>
            <person name="Wu H."/>
            <person name="Chen J."/>
        </authorList>
    </citation>
    <scope>NUCLEOTIDE SEQUENCE [LARGE SCALE GENOMIC DNA]</scope>
    <source>
        <strain evidence="2">LHGZ1</strain>
    </source>
</reference>
<protein>
    <submittedName>
        <fullName evidence="1">Uncharacterized protein</fullName>
    </submittedName>
</protein>
<accession>A0A248LNF0</accession>
<dbReference type="EMBL" id="CP022115">
    <property type="protein sequence ID" value="ASJ26001.1"/>
    <property type="molecule type" value="Genomic_DNA"/>
</dbReference>
<name>A0A248LNF0_9NEIS</name>
<sequence>MVRPFASAEIAHRMRDSQLHAQTIIHWHMQSHGMQHRRT</sequence>
<evidence type="ECO:0000313" key="2">
    <source>
        <dbReference type="Proteomes" id="UP000197424"/>
    </source>
</evidence>
<dbReference type="AlphaFoldDB" id="A0A248LNF0"/>
<dbReference type="Proteomes" id="UP000197424">
    <property type="component" value="Chromosome"/>
</dbReference>